<evidence type="ECO:0000256" key="1">
    <source>
        <dbReference type="SAM" id="SignalP"/>
    </source>
</evidence>
<keyword evidence="1" id="KW-0732">Signal</keyword>
<reference evidence="2" key="1">
    <citation type="submission" date="2021-01" db="EMBL/GenBank/DDBJ databases">
        <authorList>
            <person name="Corre E."/>
            <person name="Pelletier E."/>
            <person name="Niang G."/>
            <person name="Scheremetjew M."/>
            <person name="Finn R."/>
            <person name="Kale V."/>
            <person name="Holt S."/>
            <person name="Cochrane G."/>
            <person name="Meng A."/>
            <person name="Brown T."/>
            <person name="Cohen L."/>
        </authorList>
    </citation>
    <scope>NUCLEOTIDE SEQUENCE</scope>
    <source>
        <strain evidence="2">308</strain>
    </source>
</reference>
<protein>
    <submittedName>
        <fullName evidence="2">Uncharacterized protein</fullName>
    </submittedName>
</protein>
<organism evidence="2">
    <name type="scientific">Corethron hystrix</name>
    <dbReference type="NCBI Taxonomy" id="216773"/>
    <lineage>
        <taxon>Eukaryota</taxon>
        <taxon>Sar</taxon>
        <taxon>Stramenopiles</taxon>
        <taxon>Ochrophyta</taxon>
        <taxon>Bacillariophyta</taxon>
        <taxon>Coscinodiscophyceae</taxon>
        <taxon>Corethrophycidae</taxon>
        <taxon>Corethrales</taxon>
        <taxon>Corethraceae</taxon>
        <taxon>Corethron</taxon>
    </lineage>
</organism>
<accession>A0A7S1BM06</accession>
<feature type="signal peptide" evidence="1">
    <location>
        <begin position="1"/>
        <end position="22"/>
    </location>
</feature>
<gene>
    <name evidence="2" type="ORF">CHYS00102_LOCUS18995</name>
</gene>
<sequence>MPVIRFHFLFLIFITGKTPLDSNKEWDLLNHDKSYPLDSERIYRLKNLHKMMKNEKRKIFLFDIAQLEDSDAARLKTFRDDFHQFLDIEDDLLDLPHRSTGRHEDMAKSILAKQINICDNEHNKVRKVLMRIGRNASAWIRKYFLLSEDVTVSSRKYFKEIIKKWRHDPCFS</sequence>
<feature type="chain" id="PRO_5031058222" evidence="1">
    <location>
        <begin position="23"/>
        <end position="172"/>
    </location>
</feature>
<name>A0A7S1BM06_9STRA</name>
<evidence type="ECO:0000313" key="2">
    <source>
        <dbReference type="EMBL" id="CAD8891789.1"/>
    </source>
</evidence>
<dbReference type="EMBL" id="HBFR01026378">
    <property type="protein sequence ID" value="CAD8891789.1"/>
    <property type="molecule type" value="Transcribed_RNA"/>
</dbReference>
<proteinExistence type="predicted"/>
<dbReference type="AlphaFoldDB" id="A0A7S1BM06"/>